<reference evidence="3" key="1">
    <citation type="journal article" date="2017" name="Genome Biol.">
        <title>Comparative genomics reveals high biological diversity and specific adaptations in the industrially and medically important fungal genus Aspergillus.</title>
        <authorList>
            <person name="de Vries R.P."/>
            <person name="Riley R."/>
            <person name="Wiebenga A."/>
            <person name="Aguilar-Osorio G."/>
            <person name="Amillis S."/>
            <person name="Uchima C.A."/>
            <person name="Anderluh G."/>
            <person name="Asadollahi M."/>
            <person name="Askin M."/>
            <person name="Barry K."/>
            <person name="Battaglia E."/>
            <person name="Bayram O."/>
            <person name="Benocci T."/>
            <person name="Braus-Stromeyer S.A."/>
            <person name="Caldana C."/>
            <person name="Canovas D."/>
            <person name="Cerqueira G.C."/>
            <person name="Chen F."/>
            <person name="Chen W."/>
            <person name="Choi C."/>
            <person name="Clum A."/>
            <person name="Dos Santos R.A."/>
            <person name="Damasio A.R."/>
            <person name="Diallinas G."/>
            <person name="Emri T."/>
            <person name="Fekete E."/>
            <person name="Flipphi M."/>
            <person name="Freyberg S."/>
            <person name="Gallo A."/>
            <person name="Gournas C."/>
            <person name="Habgood R."/>
            <person name="Hainaut M."/>
            <person name="Harispe M.L."/>
            <person name="Henrissat B."/>
            <person name="Hilden K.S."/>
            <person name="Hope R."/>
            <person name="Hossain A."/>
            <person name="Karabika E."/>
            <person name="Karaffa L."/>
            <person name="Karanyi Z."/>
            <person name="Krasevec N."/>
            <person name="Kuo A."/>
            <person name="Kusch H."/>
            <person name="LaButti K."/>
            <person name="Lagendijk E.L."/>
            <person name="Lapidus A."/>
            <person name="Levasseur A."/>
            <person name="Lindquist E."/>
            <person name="Lipzen A."/>
            <person name="Logrieco A.F."/>
            <person name="MacCabe A."/>
            <person name="Maekelae M.R."/>
            <person name="Malavazi I."/>
            <person name="Melin P."/>
            <person name="Meyer V."/>
            <person name="Mielnichuk N."/>
            <person name="Miskei M."/>
            <person name="Molnar A.P."/>
            <person name="Mule G."/>
            <person name="Ngan C.Y."/>
            <person name="Orejas M."/>
            <person name="Orosz E."/>
            <person name="Ouedraogo J.P."/>
            <person name="Overkamp K.M."/>
            <person name="Park H.-S."/>
            <person name="Perrone G."/>
            <person name="Piumi F."/>
            <person name="Punt P.J."/>
            <person name="Ram A.F."/>
            <person name="Ramon A."/>
            <person name="Rauscher S."/>
            <person name="Record E."/>
            <person name="Riano-Pachon D.M."/>
            <person name="Robert V."/>
            <person name="Roehrig J."/>
            <person name="Ruller R."/>
            <person name="Salamov A."/>
            <person name="Salih N.S."/>
            <person name="Samson R.A."/>
            <person name="Sandor E."/>
            <person name="Sanguinetti M."/>
            <person name="Schuetze T."/>
            <person name="Sepcic K."/>
            <person name="Shelest E."/>
            <person name="Sherlock G."/>
            <person name="Sophianopoulou V."/>
            <person name="Squina F.M."/>
            <person name="Sun H."/>
            <person name="Susca A."/>
            <person name="Todd R.B."/>
            <person name="Tsang A."/>
            <person name="Unkles S.E."/>
            <person name="van de Wiele N."/>
            <person name="van Rossen-Uffink D."/>
            <person name="Oliveira J.V."/>
            <person name="Vesth T.C."/>
            <person name="Visser J."/>
            <person name="Yu J.-H."/>
            <person name="Zhou M."/>
            <person name="Andersen M.R."/>
            <person name="Archer D.B."/>
            <person name="Baker S.E."/>
            <person name="Benoit I."/>
            <person name="Brakhage A.A."/>
            <person name="Braus G.H."/>
            <person name="Fischer R."/>
            <person name="Frisvad J.C."/>
            <person name="Goldman G.H."/>
            <person name="Houbraken J."/>
            <person name="Oakley B."/>
            <person name="Pocsi I."/>
            <person name="Scazzocchio C."/>
            <person name="Seiboth B."/>
            <person name="vanKuyk P.A."/>
            <person name="Wortman J."/>
            <person name="Dyer P.S."/>
            <person name="Grigoriev I.V."/>
        </authorList>
    </citation>
    <scope>NUCLEOTIDE SEQUENCE [LARGE SCALE GENOMIC DNA]</scope>
    <source>
        <strain evidence="3">CBS 583.65</strain>
    </source>
</reference>
<feature type="region of interest" description="Disordered" evidence="1">
    <location>
        <begin position="1"/>
        <end position="104"/>
    </location>
</feature>
<keyword evidence="3" id="KW-1185">Reference proteome</keyword>
<organism evidence="2 3">
    <name type="scientific">Aspergillus versicolor CBS 583.65</name>
    <dbReference type="NCBI Taxonomy" id="1036611"/>
    <lineage>
        <taxon>Eukaryota</taxon>
        <taxon>Fungi</taxon>
        <taxon>Dikarya</taxon>
        <taxon>Ascomycota</taxon>
        <taxon>Pezizomycotina</taxon>
        <taxon>Eurotiomycetes</taxon>
        <taxon>Eurotiomycetidae</taxon>
        <taxon>Eurotiales</taxon>
        <taxon>Aspergillaceae</taxon>
        <taxon>Aspergillus</taxon>
        <taxon>Aspergillus subgen. Nidulantes</taxon>
    </lineage>
</organism>
<dbReference type="STRING" id="1036611.A0A1L9Q000"/>
<dbReference type="RefSeq" id="XP_040672856.1">
    <property type="nucleotide sequence ID" value="XM_040811060.1"/>
</dbReference>
<accession>A0A1L9Q000</accession>
<dbReference type="EMBL" id="KV878136">
    <property type="protein sequence ID" value="OJJ07094.1"/>
    <property type="molecule type" value="Genomic_DNA"/>
</dbReference>
<evidence type="ECO:0008006" key="4">
    <source>
        <dbReference type="Google" id="ProtNLM"/>
    </source>
</evidence>
<evidence type="ECO:0000313" key="3">
    <source>
        <dbReference type="Proteomes" id="UP000184073"/>
    </source>
</evidence>
<dbReference type="VEuPathDB" id="FungiDB:ASPVEDRAFT_357223"/>
<protein>
    <recommendedName>
        <fullName evidence="4">Myb-like domain-containing protein</fullName>
    </recommendedName>
</protein>
<evidence type="ECO:0000256" key="1">
    <source>
        <dbReference type="SAM" id="MobiDB-lite"/>
    </source>
</evidence>
<sequence>MKTEETDQYPPRIRAEETMEETPTPTKASVLEANKATNTPTDKSATVTPRKRGRKPAGSATTTPSKKSKKDSGSTDDGEPSTPGNAGTPSRATLPPIPATLAAAGPEDTMILRLRDEENRPWAEINKIFVEATSIKVGGSTLRMRYTTMKANFVGITEEDEGRLLRIKKEIEDKFESEKWHRITEAIVQDGGAKYPAAALQKKFKELSKQLNSPAPNGAAANGGDEK</sequence>
<dbReference type="AlphaFoldDB" id="A0A1L9Q000"/>
<feature type="compositionally biased region" description="Polar residues" evidence="1">
    <location>
        <begin position="35"/>
        <end position="47"/>
    </location>
</feature>
<name>A0A1L9Q000_ASPVE</name>
<dbReference type="Proteomes" id="UP000184073">
    <property type="component" value="Unassembled WGS sequence"/>
</dbReference>
<gene>
    <name evidence="2" type="ORF">ASPVEDRAFT_357223</name>
</gene>
<feature type="compositionally biased region" description="Polar residues" evidence="1">
    <location>
        <begin position="82"/>
        <end position="91"/>
    </location>
</feature>
<evidence type="ECO:0000313" key="2">
    <source>
        <dbReference type="EMBL" id="OJJ07094.1"/>
    </source>
</evidence>
<proteinExistence type="predicted"/>
<feature type="region of interest" description="Disordered" evidence="1">
    <location>
        <begin position="208"/>
        <end position="227"/>
    </location>
</feature>
<feature type="compositionally biased region" description="Low complexity" evidence="1">
    <location>
        <begin position="214"/>
        <end position="227"/>
    </location>
</feature>
<dbReference type="GeneID" id="63726571"/>
<dbReference type="OrthoDB" id="5375264at2759"/>